<keyword evidence="2" id="KW-1133">Transmembrane helix</keyword>
<dbReference type="eggNOG" id="ENOG502QR66">
    <property type="taxonomic scope" value="Eukaryota"/>
</dbReference>
<organism evidence="4 5">
    <name type="scientific">Phytophthora nicotianae P1569</name>
    <dbReference type="NCBI Taxonomy" id="1317065"/>
    <lineage>
        <taxon>Eukaryota</taxon>
        <taxon>Sar</taxon>
        <taxon>Stramenopiles</taxon>
        <taxon>Oomycota</taxon>
        <taxon>Peronosporomycetes</taxon>
        <taxon>Peronosporales</taxon>
        <taxon>Peronosporaceae</taxon>
        <taxon>Phytophthora</taxon>
    </lineage>
</organism>
<feature type="transmembrane region" description="Helical" evidence="2">
    <location>
        <begin position="184"/>
        <end position="205"/>
    </location>
</feature>
<protein>
    <submittedName>
        <fullName evidence="4">Uncharacterized protein</fullName>
    </submittedName>
</protein>
<dbReference type="PANTHER" id="PTHR43021:SF2">
    <property type="entry name" value="CATION_H+ EXCHANGER DOMAIN-CONTAINING PROTEIN"/>
    <property type="match status" value="1"/>
</dbReference>
<evidence type="ECO:0000256" key="3">
    <source>
        <dbReference type="SAM" id="SignalP"/>
    </source>
</evidence>
<keyword evidence="5" id="KW-1185">Reference proteome</keyword>
<feature type="transmembrane region" description="Helical" evidence="2">
    <location>
        <begin position="86"/>
        <end position="104"/>
    </location>
</feature>
<evidence type="ECO:0000256" key="2">
    <source>
        <dbReference type="SAM" id="Phobius"/>
    </source>
</evidence>
<feature type="chain" id="PRO_5004776656" evidence="3">
    <location>
        <begin position="24"/>
        <end position="907"/>
    </location>
</feature>
<keyword evidence="2" id="KW-0472">Membrane</keyword>
<feature type="transmembrane region" description="Helical" evidence="2">
    <location>
        <begin position="149"/>
        <end position="169"/>
    </location>
</feature>
<dbReference type="Gene3D" id="1.20.1530.20">
    <property type="match status" value="1"/>
</dbReference>
<dbReference type="EMBL" id="ANIZ01000170">
    <property type="protein sequence ID" value="ETI56286.1"/>
    <property type="molecule type" value="Genomic_DNA"/>
</dbReference>
<evidence type="ECO:0000313" key="4">
    <source>
        <dbReference type="EMBL" id="ETI56286.1"/>
    </source>
</evidence>
<dbReference type="AlphaFoldDB" id="V9FYZ4"/>
<feature type="transmembrane region" description="Helical" evidence="2">
    <location>
        <begin position="386"/>
        <end position="402"/>
    </location>
</feature>
<name>V9FYZ4_PHYNI</name>
<accession>V9FYZ4</accession>
<sequence>MSRHVSMLLLALSLVATLDVVSASRGLRSGKDTDRRLSTADTDDDLTIPFNSWDNAIDTLQHGLAFVVVLVAAHPLGLFFPKLFKLPLITGYLVIGIIAGPFLADLITEDSVNMLSNYVSALALSFISFQAGQEIYLPELRPQLKSIMILLGVLYVTAMIILTGAILLAEEAFFYKDMVLNCQLGIALMFGSISVLGSPATVMAIKIELNSVGPFTSLMLGATMTAEFVVLVSFSISRIVCSIYCAELDVSILNLAFTMSIVLANILVGAILAGVTVLIFKIPGGEHDDHGHDIDDGLAGRSVSAFHSRRTGHKMTSVDRDMAPHPHNAYNEESPVKKSCWTTNMSLAVKGFIWLLMGYMFYLSTTLFALQTAASYGLSWEVKLEPLLVLMIASCIAGHHTGIRHDMHVILDTVAPYMFLPFFVMTGAALKLDQVVDAIPLMSLYVGLRYVAIFIACYFGGRFVLKLTPKQYNNLWLTMTPQAGVALGLANEVKAMSTESWAEEFSATIVAAVVVNQIIGPVLCAMGLSRAGETLKDRAAEGSMPSDNGDNNLKSLHSGRFSSIHGGNLSNIHGGNFSNVSLFDAGRRMSSPAMTMGKDPRSLLPFYKVQNAVVIGDDEVAFEVALDLSLYGAQVNVPLLDEERASKWQKMNETILKRTANGDLISFKNTLKDRDNAKAMSAADVLIFTGDVNRTRENVHLLKSLLGESHPRMIALVPDCKFSKEMKAQGVLVIQPSIALANIATRMALLDQKLAEALSNEISTTSDFSTASYFLQPNSGYRDSLSELCLDGRSLALGRSVVNHHSVDYDRLAEVFAAENLPMPPPPSRVAMFGTSGAGYDPFSSNRSNRANFFVMPDDPGMTPGQYARTPGMSLSPRRAGFNVLQTPQTPELRQPGAEPNAANKKP</sequence>
<feature type="transmembrane region" description="Helical" evidence="2">
    <location>
        <begin position="438"/>
        <end position="460"/>
    </location>
</feature>
<evidence type="ECO:0000256" key="1">
    <source>
        <dbReference type="SAM" id="MobiDB-lite"/>
    </source>
</evidence>
<feature type="transmembrane region" description="Helical" evidence="2">
    <location>
        <begin position="414"/>
        <end position="432"/>
    </location>
</feature>
<keyword evidence="3" id="KW-0732">Signal</keyword>
<feature type="transmembrane region" description="Helical" evidence="2">
    <location>
        <begin position="252"/>
        <end position="280"/>
    </location>
</feature>
<feature type="region of interest" description="Disordered" evidence="1">
    <location>
        <begin position="865"/>
        <end position="907"/>
    </location>
</feature>
<feature type="signal peptide" evidence="3">
    <location>
        <begin position="1"/>
        <end position="23"/>
    </location>
</feature>
<dbReference type="HOGENOM" id="CLU_014200_1_0_1"/>
<reference evidence="4 5" key="1">
    <citation type="submission" date="2013-11" db="EMBL/GenBank/DDBJ databases">
        <title>The Genome Sequence of Phytophthora parasitica P1569.</title>
        <authorList>
            <consortium name="The Broad Institute Genomics Platform"/>
            <person name="Russ C."/>
            <person name="Tyler B."/>
            <person name="Panabieres F."/>
            <person name="Shan W."/>
            <person name="Tripathy S."/>
            <person name="Grunwald N."/>
            <person name="Machado M."/>
            <person name="Johnson C.S."/>
            <person name="Arredondo F."/>
            <person name="Hong C."/>
            <person name="Coffey M."/>
            <person name="Young S.K."/>
            <person name="Zeng Q."/>
            <person name="Gargeya S."/>
            <person name="Fitzgerald M."/>
            <person name="Abouelleil A."/>
            <person name="Alvarado L."/>
            <person name="Chapman S.B."/>
            <person name="Gainer-Dewar J."/>
            <person name="Goldberg J."/>
            <person name="Griggs A."/>
            <person name="Gujja S."/>
            <person name="Hansen M."/>
            <person name="Howarth C."/>
            <person name="Imamovic A."/>
            <person name="Ireland A."/>
            <person name="Larimer J."/>
            <person name="McCowan C."/>
            <person name="Murphy C."/>
            <person name="Pearson M."/>
            <person name="Poon T.W."/>
            <person name="Priest M."/>
            <person name="Roberts A."/>
            <person name="Saif S."/>
            <person name="Shea T."/>
            <person name="Sykes S."/>
            <person name="Wortman J."/>
            <person name="Nusbaum C."/>
            <person name="Birren B."/>
        </authorList>
    </citation>
    <scope>NUCLEOTIDE SEQUENCE [LARGE SCALE GENOMIC DNA]</scope>
    <source>
        <strain evidence="4 5">P1569</strain>
    </source>
</reference>
<dbReference type="PANTHER" id="PTHR43021">
    <property type="entry name" value="NA(+)/H(+) ANTIPORTER-RELATED"/>
    <property type="match status" value="1"/>
</dbReference>
<gene>
    <name evidence="4" type="ORF">F443_01133</name>
</gene>
<keyword evidence="2" id="KW-0812">Transmembrane</keyword>
<feature type="transmembrane region" description="Helical" evidence="2">
    <location>
        <begin position="60"/>
        <end position="79"/>
    </location>
</feature>
<dbReference type="OrthoDB" id="119067at2759"/>
<proteinExistence type="predicted"/>
<feature type="transmembrane region" description="Helical" evidence="2">
    <location>
        <begin position="352"/>
        <end position="374"/>
    </location>
</feature>
<feature type="transmembrane region" description="Helical" evidence="2">
    <location>
        <begin position="217"/>
        <end position="240"/>
    </location>
</feature>
<comment type="caution">
    <text evidence="4">The sequence shown here is derived from an EMBL/GenBank/DDBJ whole genome shotgun (WGS) entry which is preliminary data.</text>
</comment>
<dbReference type="InterPro" id="IPR038770">
    <property type="entry name" value="Na+/solute_symporter_sf"/>
</dbReference>
<evidence type="ECO:0000313" key="5">
    <source>
        <dbReference type="Proteomes" id="UP000018721"/>
    </source>
</evidence>
<dbReference type="Proteomes" id="UP000018721">
    <property type="component" value="Unassembled WGS sequence"/>
</dbReference>